<name>A0A4Y7QI89_9AGAM</name>
<proteinExistence type="predicted"/>
<dbReference type="Proteomes" id="UP000294933">
    <property type="component" value="Unassembled WGS sequence"/>
</dbReference>
<dbReference type="AlphaFoldDB" id="A0A4Y7QI89"/>
<organism evidence="1 2">
    <name type="scientific">Rickenella mellea</name>
    <dbReference type="NCBI Taxonomy" id="50990"/>
    <lineage>
        <taxon>Eukaryota</taxon>
        <taxon>Fungi</taxon>
        <taxon>Dikarya</taxon>
        <taxon>Basidiomycota</taxon>
        <taxon>Agaricomycotina</taxon>
        <taxon>Agaricomycetes</taxon>
        <taxon>Hymenochaetales</taxon>
        <taxon>Rickenellaceae</taxon>
        <taxon>Rickenella</taxon>
    </lineage>
</organism>
<keyword evidence="2" id="KW-1185">Reference proteome</keyword>
<gene>
    <name evidence="1" type="ORF">BD410DRAFT_527663</name>
</gene>
<dbReference type="EMBL" id="ML170161">
    <property type="protein sequence ID" value="TDL26590.1"/>
    <property type="molecule type" value="Genomic_DNA"/>
</dbReference>
<reference evidence="1 2" key="1">
    <citation type="submission" date="2018-06" db="EMBL/GenBank/DDBJ databases">
        <title>A transcriptomic atlas of mushroom development highlights an independent origin of complex multicellularity.</title>
        <authorList>
            <consortium name="DOE Joint Genome Institute"/>
            <person name="Krizsan K."/>
            <person name="Almasi E."/>
            <person name="Merenyi Z."/>
            <person name="Sahu N."/>
            <person name="Viragh M."/>
            <person name="Koszo T."/>
            <person name="Mondo S."/>
            <person name="Kiss B."/>
            <person name="Balint B."/>
            <person name="Kues U."/>
            <person name="Barry K."/>
            <person name="Hegedus J.C."/>
            <person name="Henrissat B."/>
            <person name="Johnson J."/>
            <person name="Lipzen A."/>
            <person name="Ohm R."/>
            <person name="Nagy I."/>
            <person name="Pangilinan J."/>
            <person name="Yan J."/>
            <person name="Xiong Y."/>
            <person name="Grigoriev I.V."/>
            <person name="Hibbett D.S."/>
            <person name="Nagy L.G."/>
        </authorList>
    </citation>
    <scope>NUCLEOTIDE SEQUENCE [LARGE SCALE GENOMIC DNA]</scope>
    <source>
        <strain evidence="1 2">SZMC22713</strain>
    </source>
</reference>
<protein>
    <submittedName>
        <fullName evidence="1">Uncharacterized protein</fullName>
    </submittedName>
</protein>
<sequence length="73" mass="8616">MFSHFLFFISCHAPHSHVACRRRWPNMRLRGRIVNPHFQSDPAWSLPSTTIGNRYMPLFRPVYFWTGGLSSTH</sequence>
<dbReference type="VEuPathDB" id="FungiDB:BD410DRAFT_527663"/>
<evidence type="ECO:0000313" key="2">
    <source>
        <dbReference type="Proteomes" id="UP000294933"/>
    </source>
</evidence>
<accession>A0A4Y7QI89</accession>
<evidence type="ECO:0000313" key="1">
    <source>
        <dbReference type="EMBL" id="TDL26590.1"/>
    </source>
</evidence>